<feature type="transmembrane region" description="Helical" evidence="1">
    <location>
        <begin position="102"/>
        <end position="124"/>
    </location>
</feature>
<keyword evidence="1" id="KW-0812">Transmembrane</keyword>
<dbReference type="EMBL" id="SWRL01000002">
    <property type="protein sequence ID" value="NFH61183.1"/>
    <property type="molecule type" value="Genomic_DNA"/>
</dbReference>
<keyword evidence="1" id="KW-1133">Transmembrane helix</keyword>
<comment type="caution">
    <text evidence="2">The sequence shown here is derived from an EMBL/GenBank/DDBJ whole genome shotgun (WGS) entry which is preliminary data.</text>
</comment>
<protein>
    <submittedName>
        <fullName evidence="2">Uncharacterized protein</fullName>
    </submittedName>
</protein>
<dbReference type="AlphaFoldDB" id="A0A6G4ED67"/>
<accession>A0A6G4ED67</accession>
<reference evidence="2" key="1">
    <citation type="submission" date="2019-04" db="EMBL/GenBank/DDBJ databases">
        <title>Genome sequencing of Clostridium botulinum Groups I-IV and Clostridium butyricum.</title>
        <authorList>
            <person name="Brunt J."/>
            <person name="Van Vliet A.H.M."/>
            <person name="Stringer S.C."/>
            <person name="Carter A.T."/>
            <person name="Peck M.W."/>
        </authorList>
    </citation>
    <scope>NUCLEOTIDE SEQUENCE</scope>
    <source>
        <strain evidence="2">IFR 15/031</strain>
    </source>
</reference>
<feature type="transmembrane region" description="Helical" evidence="1">
    <location>
        <begin position="72"/>
        <end position="96"/>
    </location>
</feature>
<sequence>MIFISRKVKCRCSLCFNEFRDHINNNSEYDYYNCLYKKIKKDYKKKIKKNEINALSERVRLQSKIDNYNNGILNNVIALIIFSLSILFNGVISALGVAKVNVYIIMVVAMVFSGVILLGIIYIFSDKDSKELFLCRICLNVINDIIEDTNQGRIVRRKHINN</sequence>
<proteinExistence type="predicted"/>
<name>A0A6G4ED67_CLOBO</name>
<evidence type="ECO:0000313" key="2">
    <source>
        <dbReference type="EMBL" id="NFH61183.1"/>
    </source>
</evidence>
<gene>
    <name evidence="2" type="ORF">FC962_04565</name>
</gene>
<organism evidence="2">
    <name type="scientific">Clostridium botulinum</name>
    <dbReference type="NCBI Taxonomy" id="1491"/>
    <lineage>
        <taxon>Bacteria</taxon>
        <taxon>Bacillati</taxon>
        <taxon>Bacillota</taxon>
        <taxon>Clostridia</taxon>
        <taxon>Eubacteriales</taxon>
        <taxon>Clostridiaceae</taxon>
        <taxon>Clostridium</taxon>
    </lineage>
</organism>
<keyword evidence="1" id="KW-0472">Membrane</keyword>
<evidence type="ECO:0000256" key="1">
    <source>
        <dbReference type="SAM" id="Phobius"/>
    </source>
</evidence>